<feature type="domain" description="LiaI-LiaF-like transmembrane region" evidence="2">
    <location>
        <begin position="10"/>
        <end position="51"/>
    </location>
</feature>
<dbReference type="Pfam" id="PF18917">
    <property type="entry name" value="LiaI-LiaF-like_TM1"/>
    <property type="match status" value="1"/>
</dbReference>
<gene>
    <name evidence="3" type="ORF">UQ64_24290</name>
</gene>
<name>A0A0W1ATU7_9BACL</name>
<evidence type="ECO:0000256" key="1">
    <source>
        <dbReference type="SAM" id="Phobius"/>
    </source>
</evidence>
<feature type="transmembrane region" description="Helical" evidence="1">
    <location>
        <begin position="7"/>
        <end position="25"/>
    </location>
</feature>
<sequence>MARWKIGSFTAAIGCIALGVIIVMAQYNMISYEVLGYLWPALLILFGLEMLLRLFIKSDAKSRVSGWAVLLIILLVGASSAQSVMAGGSLSSLIGNTHLTPLSGNVEVKDNITTLKIVLPSGKVKVEGIDGSSLDYEGSLLLPGKSQSEAESALEKKWKVKTEGDTLIMELDTDHNWFSNIQFGFNIKSPYLNVSVPSSLAVEVDTSDGSIEAWDLKSGLVADTSNGVLNIHDVAGGVEAHTSNGSLTVQNIQGGAQLKSSNGAITLDNIDGALIAKSSNGKITINSAVTGKWKCSSSNGKITVGLPSVSDVKITADTSNGSLKGNVPWNRDGDSYGTATLGKGTHSVDLSTSNGSVTVDTAE</sequence>
<dbReference type="RefSeq" id="WP_060625468.1">
    <property type="nucleotide sequence ID" value="NZ_LCZJ02000033.1"/>
</dbReference>
<accession>A0A0W1ATU7</accession>
<keyword evidence="1" id="KW-0812">Transmembrane</keyword>
<dbReference type="Proteomes" id="UP000054709">
    <property type="component" value="Unassembled WGS sequence"/>
</dbReference>
<protein>
    <recommendedName>
        <fullName evidence="2">LiaI-LiaF-like transmembrane region domain-containing protein</fullName>
    </recommendedName>
</protein>
<proteinExistence type="predicted"/>
<dbReference type="InterPro" id="IPR043726">
    <property type="entry name" value="LiaI-LiaF-like_TM1"/>
</dbReference>
<keyword evidence="4" id="KW-1185">Reference proteome</keyword>
<evidence type="ECO:0000313" key="4">
    <source>
        <dbReference type="Proteomes" id="UP000054709"/>
    </source>
</evidence>
<dbReference type="OrthoDB" id="2653298at2"/>
<comment type="caution">
    <text evidence="3">The sequence shown here is derived from an EMBL/GenBank/DDBJ whole genome shotgun (WGS) entry which is preliminary data.</text>
</comment>
<reference evidence="3 4" key="1">
    <citation type="journal article" date="2015" name="Int. Biodeterior. Biodegradation">
        <title>Physiological and genetic screening methods for the isolation of methyl tert-butyl ether-degrading bacteria for bioremediation purposes.</title>
        <authorList>
            <person name="Guisado I.M."/>
            <person name="Purswani J."/>
            <person name="Gonzalez Lopez J."/>
            <person name="Pozo C."/>
        </authorList>
    </citation>
    <scope>NUCLEOTIDE SEQUENCE [LARGE SCALE GENOMIC DNA]</scope>
    <source>
        <strain evidence="3 4">SH7</strain>
    </source>
</reference>
<dbReference type="EMBL" id="LCZJ02000033">
    <property type="protein sequence ID" value="KTD84763.1"/>
    <property type="molecule type" value="Genomic_DNA"/>
</dbReference>
<organism evidence="3 4">
    <name type="scientific">Paenibacillus etheri</name>
    <dbReference type="NCBI Taxonomy" id="1306852"/>
    <lineage>
        <taxon>Bacteria</taxon>
        <taxon>Bacillati</taxon>
        <taxon>Bacillota</taxon>
        <taxon>Bacilli</taxon>
        <taxon>Bacillales</taxon>
        <taxon>Paenibacillaceae</taxon>
        <taxon>Paenibacillus</taxon>
    </lineage>
</organism>
<keyword evidence="1" id="KW-0472">Membrane</keyword>
<feature type="transmembrane region" description="Helical" evidence="1">
    <location>
        <begin position="37"/>
        <end position="56"/>
    </location>
</feature>
<dbReference type="AlphaFoldDB" id="A0A0W1ATU7"/>
<evidence type="ECO:0000259" key="2">
    <source>
        <dbReference type="Pfam" id="PF18917"/>
    </source>
</evidence>
<feature type="transmembrane region" description="Helical" evidence="1">
    <location>
        <begin position="68"/>
        <end position="90"/>
    </location>
</feature>
<keyword evidence="1" id="KW-1133">Transmembrane helix</keyword>
<evidence type="ECO:0000313" key="3">
    <source>
        <dbReference type="EMBL" id="KTD84763.1"/>
    </source>
</evidence>